<accession>A0ABV9KLF7</accession>
<dbReference type="InterPro" id="IPR047640">
    <property type="entry name" value="RpiR-like"/>
</dbReference>
<dbReference type="InterPro" id="IPR001347">
    <property type="entry name" value="SIS_dom"/>
</dbReference>
<organism evidence="6 7">
    <name type="scientific">Seohaeicola nanhaiensis</name>
    <dbReference type="NCBI Taxonomy" id="1387282"/>
    <lineage>
        <taxon>Bacteria</taxon>
        <taxon>Pseudomonadati</taxon>
        <taxon>Pseudomonadota</taxon>
        <taxon>Alphaproteobacteria</taxon>
        <taxon>Rhodobacterales</taxon>
        <taxon>Roseobacteraceae</taxon>
        <taxon>Seohaeicola</taxon>
    </lineage>
</organism>
<protein>
    <submittedName>
        <fullName evidence="6">MurR/RpiR family transcriptional regulator</fullName>
    </submittedName>
</protein>
<dbReference type="Pfam" id="PF01418">
    <property type="entry name" value="HTH_6"/>
    <property type="match status" value="1"/>
</dbReference>
<dbReference type="SUPFAM" id="SSF46689">
    <property type="entry name" value="Homeodomain-like"/>
    <property type="match status" value="1"/>
</dbReference>
<comment type="caution">
    <text evidence="6">The sequence shown here is derived from an EMBL/GenBank/DDBJ whole genome shotgun (WGS) entry which is preliminary data.</text>
</comment>
<evidence type="ECO:0000256" key="1">
    <source>
        <dbReference type="ARBA" id="ARBA00023015"/>
    </source>
</evidence>
<dbReference type="PANTHER" id="PTHR30514:SF20">
    <property type="entry name" value="TRANSCRIPTIONAL REGULATOR"/>
    <property type="match status" value="1"/>
</dbReference>
<dbReference type="PROSITE" id="PS51464">
    <property type="entry name" value="SIS"/>
    <property type="match status" value="1"/>
</dbReference>
<dbReference type="InterPro" id="IPR000281">
    <property type="entry name" value="HTH_RpiR"/>
</dbReference>
<dbReference type="InterPro" id="IPR009057">
    <property type="entry name" value="Homeodomain-like_sf"/>
</dbReference>
<dbReference type="PANTHER" id="PTHR30514">
    <property type="entry name" value="GLUCOKINASE"/>
    <property type="match status" value="1"/>
</dbReference>
<evidence type="ECO:0000259" key="4">
    <source>
        <dbReference type="PROSITE" id="PS51071"/>
    </source>
</evidence>
<dbReference type="Gene3D" id="1.10.10.10">
    <property type="entry name" value="Winged helix-like DNA-binding domain superfamily/Winged helix DNA-binding domain"/>
    <property type="match status" value="1"/>
</dbReference>
<keyword evidence="1" id="KW-0805">Transcription regulation</keyword>
<evidence type="ECO:0000313" key="6">
    <source>
        <dbReference type="EMBL" id="MFC4670982.1"/>
    </source>
</evidence>
<sequence length="291" mass="31653">MKIHSRFAACYVSLMTMNISDPRAEAPETFDALRQRIRDRFPGLSPHLQRIARASLDEPNSFALNTTPVIAEALGIQPSTLIRFAKEFGYSGFSDLQRVFRQRLIEGAATVRDEVMFRSETASPQDIRTILEETARAHAAALTRLTETCDIAALARAVEMLRSARHVYVAGLRRSRPIADYLLYGLMRGERACSLLDFAGGMAGPQTSTIGHDDVLAAIAFPPYSKPVVDAVMDAHVSGRRILAITDTAESPLARCAQVALFVDSDAASRLQPISGAVALVHALLTAVTTT</sequence>
<evidence type="ECO:0000259" key="5">
    <source>
        <dbReference type="PROSITE" id="PS51464"/>
    </source>
</evidence>
<gene>
    <name evidence="6" type="ORF">ACFO5X_20705</name>
</gene>
<dbReference type="InterPro" id="IPR036388">
    <property type="entry name" value="WH-like_DNA-bd_sf"/>
</dbReference>
<dbReference type="Proteomes" id="UP001595973">
    <property type="component" value="Unassembled WGS sequence"/>
</dbReference>
<feature type="domain" description="SIS" evidence="5">
    <location>
        <begin position="157"/>
        <end position="291"/>
    </location>
</feature>
<keyword evidence="3" id="KW-0804">Transcription</keyword>
<evidence type="ECO:0000313" key="7">
    <source>
        <dbReference type="Proteomes" id="UP001595973"/>
    </source>
</evidence>
<name>A0ABV9KLF7_9RHOB</name>
<keyword evidence="2" id="KW-0238">DNA-binding</keyword>
<proteinExistence type="predicted"/>
<dbReference type="SUPFAM" id="SSF53697">
    <property type="entry name" value="SIS domain"/>
    <property type="match status" value="1"/>
</dbReference>
<dbReference type="Gene3D" id="3.40.50.10490">
    <property type="entry name" value="Glucose-6-phosphate isomerase like protein, domain 1"/>
    <property type="match status" value="1"/>
</dbReference>
<feature type="domain" description="HTH rpiR-type" evidence="4">
    <location>
        <begin position="31"/>
        <end position="107"/>
    </location>
</feature>
<dbReference type="Pfam" id="PF01380">
    <property type="entry name" value="SIS"/>
    <property type="match status" value="1"/>
</dbReference>
<reference evidence="7" key="1">
    <citation type="journal article" date="2019" name="Int. J. Syst. Evol. Microbiol.">
        <title>The Global Catalogue of Microorganisms (GCM) 10K type strain sequencing project: providing services to taxonomists for standard genome sequencing and annotation.</title>
        <authorList>
            <consortium name="The Broad Institute Genomics Platform"/>
            <consortium name="The Broad Institute Genome Sequencing Center for Infectious Disease"/>
            <person name="Wu L."/>
            <person name="Ma J."/>
        </authorList>
    </citation>
    <scope>NUCLEOTIDE SEQUENCE [LARGE SCALE GENOMIC DNA]</scope>
    <source>
        <strain evidence="7">CGMCC 4.7283</strain>
    </source>
</reference>
<keyword evidence="7" id="KW-1185">Reference proteome</keyword>
<dbReference type="CDD" id="cd05013">
    <property type="entry name" value="SIS_RpiR"/>
    <property type="match status" value="1"/>
</dbReference>
<evidence type="ECO:0000256" key="2">
    <source>
        <dbReference type="ARBA" id="ARBA00023125"/>
    </source>
</evidence>
<dbReference type="InterPro" id="IPR035472">
    <property type="entry name" value="RpiR-like_SIS"/>
</dbReference>
<evidence type="ECO:0000256" key="3">
    <source>
        <dbReference type="ARBA" id="ARBA00023163"/>
    </source>
</evidence>
<dbReference type="EMBL" id="JBHSGI010000031">
    <property type="protein sequence ID" value="MFC4670982.1"/>
    <property type="molecule type" value="Genomic_DNA"/>
</dbReference>
<dbReference type="PROSITE" id="PS51071">
    <property type="entry name" value="HTH_RPIR"/>
    <property type="match status" value="1"/>
</dbReference>
<dbReference type="InterPro" id="IPR046348">
    <property type="entry name" value="SIS_dom_sf"/>
</dbReference>